<evidence type="ECO:0000313" key="3">
    <source>
        <dbReference type="Proteomes" id="UP000092578"/>
    </source>
</evidence>
<comment type="similarity">
    <text evidence="1">Belongs to the UPF0223 family.</text>
</comment>
<accession>A0A1B9AT19</accession>
<comment type="caution">
    <text evidence="2">The sequence shown here is derived from an EMBL/GenBank/DDBJ whole genome shotgun (WGS) entry which is preliminary data.</text>
</comment>
<dbReference type="HAMAP" id="MF_01041">
    <property type="entry name" value="UPF0223"/>
    <property type="match status" value="1"/>
</dbReference>
<dbReference type="RefSeq" id="WP_065410491.1">
    <property type="nucleotide sequence ID" value="NZ_MAYT01000023.1"/>
</dbReference>
<keyword evidence="3" id="KW-1185">Reference proteome</keyword>
<dbReference type="AlphaFoldDB" id="A0A1B9AT19"/>
<reference evidence="3" key="1">
    <citation type="submission" date="2016-05" db="EMBL/GenBank/DDBJ databases">
        <authorList>
            <person name="Liu B."/>
            <person name="Wang J."/>
            <person name="Zhu Y."/>
            <person name="Liu G."/>
            <person name="Chen Q."/>
            <person name="Chen Z."/>
            <person name="Lan J."/>
            <person name="Che J."/>
            <person name="Ge C."/>
            <person name="Shi H."/>
            <person name="Pan Z."/>
            <person name="Liu X."/>
        </authorList>
    </citation>
    <scope>NUCLEOTIDE SEQUENCE [LARGE SCALE GENOMIC DNA]</scope>
    <source>
        <strain evidence="3">FJAT-27215</strain>
    </source>
</reference>
<gene>
    <name evidence="2" type="ORF">A8F95_07065</name>
</gene>
<dbReference type="Proteomes" id="UP000092578">
    <property type="component" value="Unassembled WGS sequence"/>
</dbReference>
<dbReference type="Pfam" id="PF05256">
    <property type="entry name" value="UPF0223"/>
    <property type="match status" value="1"/>
</dbReference>
<dbReference type="PIRSF" id="PIRSF037260">
    <property type="entry name" value="UPF0223"/>
    <property type="match status" value="1"/>
</dbReference>
<proteinExistence type="inferred from homology"/>
<evidence type="ECO:0000313" key="2">
    <source>
        <dbReference type="EMBL" id="OCA87030.1"/>
    </source>
</evidence>
<sequence length="90" mass="10659">MEYSYPFSPDWSTEEVIDVIKFFEAIERAYEAGVNREELMAIYRRFKEIVPSKSEEKRLCNEFEEVSGYSSYRAIQQMKSTIAGEKIRVK</sequence>
<organism evidence="2 3">
    <name type="scientific">Pseudobacillus wudalianchiensis</name>
    <dbReference type="NCBI Taxonomy" id="1743143"/>
    <lineage>
        <taxon>Bacteria</taxon>
        <taxon>Bacillati</taxon>
        <taxon>Bacillota</taxon>
        <taxon>Bacilli</taxon>
        <taxon>Bacillales</taxon>
        <taxon>Bacillaceae</taxon>
        <taxon>Pseudobacillus</taxon>
    </lineage>
</organism>
<name>A0A1B9AT19_9BACI</name>
<evidence type="ECO:0000256" key="1">
    <source>
        <dbReference type="HAMAP-Rule" id="MF_01041"/>
    </source>
</evidence>
<dbReference type="SUPFAM" id="SSF158504">
    <property type="entry name" value="BH2638-like"/>
    <property type="match status" value="1"/>
</dbReference>
<dbReference type="InterPro" id="IPR007920">
    <property type="entry name" value="UPF0223"/>
</dbReference>
<dbReference type="NCBIfam" id="NF003353">
    <property type="entry name" value="PRK04387.1"/>
    <property type="match status" value="1"/>
</dbReference>
<dbReference type="InterPro" id="IPR023324">
    <property type="entry name" value="BH2638-like_sf"/>
</dbReference>
<dbReference type="Gene3D" id="1.10.220.80">
    <property type="entry name" value="BH2638-like"/>
    <property type="match status" value="1"/>
</dbReference>
<dbReference type="EMBL" id="MAYT01000023">
    <property type="protein sequence ID" value="OCA87030.1"/>
    <property type="molecule type" value="Genomic_DNA"/>
</dbReference>
<protein>
    <recommendedName>
        <fullName evidence="1">UPF0223 protein A8F95_07065</fullName>
    </recommendedName>
</protein>